<keyword evidence="2" id="KW-0808">Transferase</keyword>
<proteinExistence type="predicted"/>
<accession>A0A090Q8C2</accession>
<dbReference type="Pfam" id="PF05050">
    <property type="entry name" value="Methyltransf_21"/>
    <property type="match status" value="1"/>
</dbReference>
<dbReference type="SUPFAM" id="SSF53448">
    <property type="entry name" value="Nucleotide-diphospho-sugar transferases"/>
    <property type="match status" value="1"/>
</dbReference>
<dbReference type="SUPFAM" id="SSF53335">
    <property type="entry name" value="S-adenosyl-L-methionine-dependent methyltransferases"/>
    <property type="match status" value="1"/>
</dbReference>
<comment type="caution">
    <text evidence="2">The sequence shown here is derived from an EMBL/GenBank/DDBJ whole genome shotgun (WGS) entry which is preliminary data.</text>
</comment>
<dbReference type="InterPro" id="IPR029044">
    <property type="entry name" value="Nucleotide-diphossugar_trans"/>
</dbReference>
<dbReference type="AlphaFoldDB" id="A0A090Q8C2"/>
<dbReference type="EMBL" id="BBMM01000002">
    <property type="protein sequence ID" value="GAK99344.1"/>
    <property type="molecule type" value="Genomic_DNA"/>
</dbReference>
<evidence type="ECO:0000313" key="3">
    <source>
        <dbReference type="Proteomes" id="UP000029226"/>
    </source>
</evidence>
<evidence type="ECO:0000259" key="1">
    <source>
        <dbReference type="Pfam" id="PF05050"/>
    </source>
</evidence>
<evidence type="ECO:0000313" key="2">
    <source>
        <dbReference type="EMBL" id="GAK99344.1"/>
    </source>
</evidence>
<dbReference type="Gene3D" id="3.40.50.150">
    <property type="entry name" value="Vaccinia Virus protein VP39"/>
    <property type="match status" value="1"/>
</dbReference>
<dbReference type="CDD" id="cd00761">
    <property type="entry name" value="Glyco_tranf_GTA_type"/>
    <property type="match status" value="1"/>
</dbReference>
<dbReference type="PANTHER" id="PTHR34203:SF15">
    <property type="entry name" value="SLL1173 PROTEIN"/>
    <property type="match status" value="1"/>
</dbReference>
<dbReference type="NCBIfam" id="TIGR01444">
    <property type="entry name" value="fkbM_fam"/>
    <property type="match status" value="1"/>
</dbReference>
<dbReference type="InterPro" id="IPR052514">
    <property type="entry name" value="SAM-dependent_MTase"/>
</dbReference>
<dbReference type="InterPro" id="IPR006342">
    <property type="entry name" value="FkbM_mtfrase"/>
</dbReference>
<dbReference type="PANTHER" id="PTHR34203">
    <property type="entry name" value="METHYLTRANSFERASE, FKBM FAMILY PROTEIN"/>
    <property type="match status" value="1"/>
</dbReference>
<reference evidence="2 3" key="1">
    <citation type="journal article" date="2014" name="Genome Announc.">
        <title>Draft Genome Sequences of Marine Flavobacterium Nonlabens Strains NR17, NR24, NR27, NR32, NR33, and Ara13.</title>
        <authorList>
            <person name="Nakanishi M."/>
            <person name="Meirelles P."/>
            <person name="Suzuki R."/>
            <person name="Takatani N."/>
            <person name="Mino S."/>
            <person name="Suda W."/>
            <person name="Oshima K."/>
            <person name="Hattori M."/>
            <person name="Ohkuma M."/>
            <person name="Hosokawa M."/>
            <person name="Miyashita K."/>
            <person name="Thompson F.L."/>
            <person name="Niwa A."/>
            <person name="Sawabe T."/>
            <person name="Sawabe T."/>
        </authorList>
    </citation>
    <scope>NUCLEOTIDE SEQUENCE [LARGE SCALE GENOMIC DNA]</scope>
    <source>
        <strain evidence="3">JCM19314</strain>
    </source>
</reference>
<organism evidence="2 3">
    <name type="scientific">Nonlabens ulvanivorans</name>
    <name type="common">Persicivirga ulvanivorans</name>
    <dbReference type="NCBI Taxonomy" id="906888"/>
    <lineage>
        <taxon>Bacteria</taxon>
        <taxon>Pseudomonadati</taxon>
        <taxon>Bacteroidota</taxon>
        <taxon>Flavobacteriia</taxon>
        <taxon>Flavobacteriales</taxon>
        <taxon>Flavobacteriaceae</taxon>
        <taxon>Nonlabens</taxon>
    </lineage>
</organism>
<name>A0A090Q8C2_NONUL</name>
<gene>
    <name evidence="2" type="ORF">JCM19314_3389</name>
</gene>
<dbReference type="Gene3D" id="3.90.550.10">
    <property type="entry name" value="Spore Coat Polysaccharide Biosynthesis Protein SpsA, Chain A"/>
    <property type="match status" value="1"/>
</dbReference>
<dbReference type="Proteomes" id="UP000029226">
    <property type="component" value="Unassembled WGS sequence"/>
</dbReference>
<sequence length="562" mass="64776">MNLAPIILFVYNRPEHTRHTLEALRKNELANKSVLYIYADGAKKAATVEEKDLIEQTRLLIKEQKWCEEVYIIESEKNKGLANSVIDGVTEILSKNDSVIVLEDDIVTENGFLKFMNQSLELYKDEERVFGISGYKFDSDKPIKQSTYFLPIMSSWGGYATWSHSWSKIDFNANRLNQQVFDRNFKDQMRFGTLDFYEMLQSQVSGRLDSWAVRYYTSMLLQNGVFLFPNKSLLRNIGFDGSGIHCQLEDKLEQDITNYIKPKKIEVSIDPNIYDNFQVNNYQKKITVKNIKKKLKKILAPELLHYYRRKNNKKSNPLNKLYNTPRFVSTNFELEGGKTINIPDAASFIFMYKEIFEQEIYKFSSESKSPYIIDGGANIGLATIYFKKLFPKSEILAFEPDTQIHAVLKKNIESFGLQNVTLIKSGLWDKSETLNFYNEGADGGLIDTNSKNSGSFESINVESLLPYLNRNVDFLKLDIEGAESVVIKNIESSLDNVNRIFVEYHSFVQQPQNLAEIINILENSGFRLHINSPGLSSKQPFQSLNIYNGMDMQLNIYGFREQ</sequence>
<dbReference type="InterPro" id="IPR029063">
    <property type="entry name" value="SAM-dependent_MTases_sf"/>
</dbReference>
<protein>
    <submittedName>
        <fullName evidence="2">Sugar transferase</fullName>
    </submittedName>
</protein>
<feature type="domain" description="Methyltransferase FkbM" evidence="1">
    <location>
        <begin position="374"/>
        <end position="528"/>
    </location>
</feature>
<dbReference type="GO" id="GO:0016740">
    <property type="term" value="F:transferase activity"/>
    <property type="evidence" value="ECO:0007669"/>
    <property type="project" value="UniProtKB-KW"/>
</dbReference>